<protein>
    <submittedName>
        <fullName evidence="1">Uncharacterized protein</fullName>
    </submittedName>
</protein>
<proteinExistence type="predicted"/>
<dbReference type="AlphaFoldDB" id="A0A3M7MA71"/>
<evidence type="ECO:0000313" key="2">
    <source>
        <dbReference type="Proteomes" id="UP000265663"/>
    </source>
</evidence>
<sequence>MWGQRQKATTKIARKGESGRRMFNRRKENGDEMRANSMGSHCGTHGAQFLKHGPASLHPFVSSPSMFRLHRNHYKMHVHAFGCCNPHYRTISAYSTYSIPAYVLSKLSKLQSGPAICAARVKMRSSPLSVVERCWIGPSVVTINLSILQI</sequence>
<accession>A0A3M7MA71</accession>
<evidence type="ECO:0000313" key="1">
    <source>
        <dbReference type="EMBL" id="RMZ71274.1"/>
    </source>
</evidence>
<reference evidence="1 2" key="1">
    <citation type="journal article" date="2014" name="PLoS ONE">
        <title>De novo Genome Assembly of the Fungal Plant Pathogen Pyrenophora semeniperda.</title>
        <authorList>
            <person name="Soliai M.M."/>
            <person name="Meyer S.E."/>
            <person name="Udall J.A."/>
            <person name="Elzinga D.E."/>
            <person name="Hermansen R.A."/>
            <person name="Bodily P.M."/>
            <person name="Hart A.A."/>
            <person name="Coleman C.E."/>
        </authorList>
    </citation>
    <scope>NUCLEOTIDE SEQUENCE [LARGE SCALE GENOMIC DNA]</scope>
    <source>
        <strain evidence="1 2">CCB06</strain>
        <tissue evidence="1">Mycelium</tissue>
    </source>
</reference>
<keyword evidence="2" id="KW-1185">Reference proteome</keyword>
<gene>
    <name evidence="1" type="ORF">GMOD_00005803</name>
</gene>
<dbReference type="Proteomes" id="UP000265663">
    <property type="component" value="Unassembled WGS sequence"/>
</dbReference>
<name>A0A3M7MA71_9PLEO</name>
<organism evidence="1 2">
    <name type="scientific">Pyrenophora seminiperda CCB06</name>
    <dbReference type="NCBI Taxonomy" id="1302712"/>
    <lineage>
        <taxon>Eukaryota</taxon>
        <taxon>Fungi</taxon>
        <taxon>Dikarya</taxon>
        <taxon>Ascomycota</taxon>
        <taxon>Pezizomycotina</taxon>
        <taxon>Dothideomycetes</taxon>
        <taxon>Pleosporomycetidae</taxon>
        <taxon>Pleosporales</taxon>
        <taxon>Pleosporineae</taxon>
        <taxon>Pleosporaceae</taxon>
        <taxon>Pyrenophora</taxon>
    </lineage>
</organism>
<dbReference type="EMBL" id="KE747826">
    <property type="protein sequence ID" value="RMZ71274.1"/>
    <property type="molecule type" value="Genomic_DNA"/>
</dbReference>